<dbReference type="Pfam" id="PF12228">
    <property type="entry name" value="DUF3604"/>
    <property type="match status" value="1"/>
</dbReference>
<comment type="caution">
    <text evidence="1">The sequence shown here is derived from an EMBL/GenBank/DDBJ whole genome shotgun (WGS) entry which is preliminary data.</text>
</comment>
<protein>
    <recommendedName>
        <fullName evidence="3">DUF3604 domain-containing protein</fullName>
    </recommendedName>
</protein>
<name>A0A2N5X272_9GAMM</name>
<evidence type="ECO:0000313" key="1">
    <source>
        <dbReference type="EMBL" id="PLW68594.1"/>
    </source>
</evidence>
<accession>A0A2N5X272</accession>
<reference evidence="1 2" key="1">
    <citation type="submission" date="2018-01" db="EMBL/GenBank/DDBJ databases">
        <title>The draft genome sequence of Halioglobus lutimaris HF004.</title>
        <authorList>
            <person name="Du Z.-J."/>
            <person name="Shi M.-J."/>
        </authorList>
    </citation>
    <scope>NUCLEOTIDE SEQUENCE [LARGE SCALE GENOMIC DNA]</scope>
    <source>
        <strain evidence="1 2">HF004</strain>
    </source>
</reference>
<dbReference type="InterPro" id="IPR022028">
    <property type="entry name" value="DUF3604"/>
</dbReference>
<gene>
    <name evidence="1" type="ORF">C0039_11275</name>
</gene>
<dbReference type="EMBL" id="PKUS01000012">
    <property type="protein sequence ID" value="PLW68594.1"/>
    <property type="molecule type" value="Genomic_DNA"/>
</dbReference>
<dbReference type="AlphaFoldDB" id="A0A2N5X272"/>
<evidence type="ECO:0000313" key="2">
    <source>
        <dbReference type="Proteomes" id="UP000235005"/>
    </source>
</evidence>
<organism evidence="1 2">
    <name type="scientific">Pseudohalioglobus lutimaris</name>
    <dbReference type="NCBI Taxonomy" id="1737061"/>
    <lineage>
        <taxon>Bacteria</taxon>
        <taxon>Pseudomonadati</taxon>
        <taxon>Pseudomonadota</taxon>
        <taxon>Gammaproteobacteria</taxon>
        <taxon>Cellvibrionales</taxon>
        <taxon>Halieaceae</taxon>
        <taxon>Pseudohalioglobus</taxon>
    </lineage>
</organism>
<dbReference type="OrthoDB" id="543560at2"/>
<evidence type="ECO:0008006" key="3">
    <source>
        <dbReference type="Google" id="ProtNLM"/>
    </source>
</evidence>
<dbReference type="Gene3D" id="3.20.20.140">
    <property type="entry name" value="Metal-dependent hydrolases"/>
    <property type="match status" value="1"/>
</dbReference>
<proteinExistence type="predicted"/>
<dbReference type="Proteomes" id="UP000235005">
    <property type="component" value="Unassembled WGS sequence"/>
</dbReference>
<dbReference type="RefSeq" id="WP_101518105.1">
    <property type="nucleotide sequence ID" value="NZ_PKUS01000012.1"/>
</dbReference>
<sequence>MRSPGAHGFVVTLQRGFGAAIGACLLLLPLSAVGDPCADYTDVRRAHFGDTHVHTSFSQDANWRMGASRATPSDAYRFARGARIKLPPFDERGDSLRSTQLARPLDFAIVTDHAENMDMVRVCSDPDAPEFGAWSCGRNQLLVDALRRIGSWVPGISPLCEESSASCAAATIDVWQDTIKAAADHQDECAFTTFVGYEWSGTLKGANMHRNVIFRGERVPARPISALDAPWVEDLWAQLDQQCRDSVQDCEAITIPHNSNLSGGRMYSALMSDGTSMTPSVAERRSRYERLAEIVQHKGGSECYFAADELCGFEKLPYSSFLGKYVELFREPPANDSRYLREALREGLRLESQLGTNPFTPGFIGSTDTHIGAAGAVEENRYQGNHGAQQIEGDGSLPQLPDRVEQNPGGLAVLYAEENTREALFAAMQRREAYGTSGTRIGLRFFGGRDLPADLCERADMLEQGYALGVPMGGELSTGDVAPVFLASAVQDEGAEDLPGTPLQRIQIIKGWVDEDGGSREQVYEIAGDANNGAAVDIETCEQRGSGFAQLCAVWADPDYTPGQSAYYYARAVENPSCRWQQRICSANGVRCDNPDDVPPAFAGCCDDIAPATLQERAWSSPIWTSGASL</sequence>
<keyword evidence="2" id="KW-1185">Reference proteome</keyword>